<dbReference type="PANTHER" id="PTHR28629">
    <property type="entry name" value="TRIOKINASE/FMN CYCLASE"/>
    <property type="match status" value="1"/>
</dbReference>
<sequence length="332" mass="34891">MKKIINKPEQVVLEMCQGMVKAYPDKLALDPKYRFITRKDPNPRKVSLVSGGGSGHEPAHAGYVGTGMLDAAVCGDVFASPSSTQVYKAILATRSEKGTLLIVKNYTGDCMNFDGAAEMAREDDDVDVESVYVNDDVAVKDSLYTAGRRGVAGTVFVHKIAGAAAELGWDLPAVKAVAEKAVSRVRSIGFALTSCTVPARGVPTFDIGEGDMEYGVGIHGEPGISREALAPADELASRAVAALLADLPFRKGDEVAVLVNGLGGTPLQELFILNNKASDLLAEAGIGIHKTFVGNHMTSLDMAGASITLLQLDGELKGLLDAPADTTAFRQA</sequence>
<evidence type="ECO:0000256" key="3">
    <source>
        <dbReference type="ARBA" id="ARBA00022777"/>
    </source>
</evidence>
<dbReference type="Gene3D" id="3.40.50.10440">
    <property type="entry name" value="Dihydroxyacetone kinase, domain 1"/>
    <property type="match status" value="1"/>
</dbReference>
<dbReference type="GO" id="GO:0019563">
    <property type="term" value="P:glycerol catabolic process"/>
    <property type="evidence" value="ECO:0007669"/>
    <property type="project" value="TreeGrafter"/>
</dbReference>
<evidence type="ECO:0000256" key="4">
    <source>
        <dbReference type="ARBA" id="ARBA00022840"/>
    </source>
</evidence>
<keyword evidence="7" id="KW-1185">Reference proteome</keyword>
<keyword evidence="3 6" id="KW-0418">Kinase</keyword>
<dbReference type="InterPro" id="IPR004006">
    <property type="entry name" value="DhaK_dom"/>
</dbReference>
<dbReference type="Gene3D" id="3.30.1180.20">
    <property type="entry name" value="Dihydroxyacetone kinase, domain 2"/>
    <property type="match status" value="1"/>
</dbReference>
<dbReference type="InterPro" id="IPR050861">
    <property type="entry name" value="Dihydroxyacetone_Kinase"/>
</dbReference>
<evidence type="ECO:0000256" key="2">
    <source>
        <dbReference type="ARBA" id="ARBA00022741"/>
    </source>
</evidence>
<comment type="caution">
    <text evidence="6">The sequence shown here is derived from an EMBL/GenBank/DDBJ whole genome shotgun (WGS) entry which is preliminary data.</text>
</comment>
<proteinExistence type="predicted"/>
<accession>A0A7X5HX81</accession>
<reference evidence="6 7" key="1">
    <citation type="submission" date="2020-01" db="EMBL/GenBank/DDBJ databases">
        <title>Anaeroalcalibacter tamaniensis gen. nov., sp. nov., moderately halophilic strictly anaerobic fermenter bacterium from mud volcano of Taman peninsula.</title>
        <authorList>
            <person name="Frolova A."/>
            <person name="Merkel A.Y."/>
            <person name="Slobodkin A.I."/>
        </authorList>
    </citation>
    <scope>NUCLEOTIDE SEQUENCE [LARGE SCALE GENOMIC DNA]</scope>
    <source>
        <strain evidence="6 7">F-3ap</strain>
    </source>
</reference>
<keyword evidence="1 6" id="KW-0808">Transferase</keyword>
<evidence type="ECO:0000259" key="5">
    <source>
        <dbReference type="PROSITE" id="PS51481"/>
    </source>
</evidence>
<dbReference type="PROSITE" id="PS51481">
    <property type="entry name" value="DHAK"/>
    <property type="match status" value="1"/>
</dbReference>
<feature type="domain" description="DhaK" evidence="5">
    <location>
        <begin position="7"/>
        <end position="329"/>
    </location>
</feature>
<name>A0A7X5HX81_9FIRM</name>
<dbReference type="GO" id="GO:0005829">
    <property type="term" value="C:cytosol"/>
    <property type="evidence" value="ECO:0007669"/>
    <property type="project" value="TreeGrafter"/>
</dbReference>
<organism evidence="6 7">
    <name type="scientific">Anaerotalea alkaliphila</name>
    <dbReference type="NCBI Taxonomy" id="2662126"/>
    <lineage>
        <taxon>Bacteria</taxon>
        <taxon>Bacillati</taxon>
        <taxon>Bacillota</taxon>
        <taxon>Clostridia</taxon>
        <taxon>Eubacteriales</taxon>
        <taxon>Anaerotalea</taxon>
    </lineage>
</organism>
<protein>
    <submittedName>
        <fullName evidence="6">Dihydroxyacetone kinase subunit DhaK</fullName>
        <ecNumber evidence="6">2.7.1.121</ecNumber>
    </submittedName>
</protein>
<evidence type="ECO:0000256" key="1">
    <source>
        <dbReference type="ARBA" id="ARBA00022679"/>
    </source>
</evidence>
<dbReference type="EMBL" id="JAAEEH010000035">
    <property type="protein sequence ID" value="NDL68330.1"/>
    <property type="molecule type" value="Genomic_DNA"/>
</dbReference>
<dbReference type="FunFam" id="3.30.1180.20:FF:000001">
    <property type="entry name" value="Dihydroxyacetone kinase 1"/>
    <property type="match status" value="1"/>
</dbReference>
<dbReference type="GO" id="GO:0004371">
    <property type="term" value="F:glycerone kinase activity"/>
    <property type="evidence" value="ECO:0007669"/>
    <property type="project" value="InterPro"/>
</dbReference>
<dbReference type="InterPro" id="IPR012736">
    <property type="entry name" value="DhaK_1"/>
</dbReference>
<dbReference type="GO" id="GO:0047324">
    <property type="term" value="F:phosphoenolpyruvate-glycerone phosphotransferase activity"/>
    <property type="evidence" value="ECO:0007669"/>
    <property type="project" value="UniProtKB-EC"/>
</dbReference>
<dbReference type="FunFam" id="3.40.50.10440:FF:000001">
    <property type="entry name" value="Dihydroxyacetone kinase, DhaK subunit"/>
    <property type="match status" value="1"/>
</dbReference>
<keyword evidence="4" id="KW-0067">ATP-binding</keyword>
<gene>
    <name evidence="6" type="primary">dhaK</name>
    <name evidence="6" type="ORF">GXN74_11320</name>
</gene>
<dbReference type="GO" id="GO:0005524">
    <property type="term" value="F:ATP binding"/>
    <property type="evidence" value="ECO:0007669"/>
    <property type="project" value="UniProtKB-KW"/>
</dbReference>
<dbReference type="EC" id="2.7.1.121" evidence="6"/>
<dbReference type="NCBIfam" id="TIGR02363">
    <property type="entry name" value="dhaK1"/>
    <property type="match status" value="1"/>
</dbReference>
<dbReference type="PANTHER" id="PTHR28629:SF4">
    <property type="entry name" value="TRIOKINASE_FMN CYCLASE"/>
    <property type="match status" value="1"/>
</dbReference>
<evidence type="ECO:0000313" key="7">
    <source>
        <dbReference type="Proteomes" id="UP000461585"/>
    </source>
</evidence>
<dbReference type="SUPFAM" id="SSF82549">
    <property type="entry name" value="DAK1/DegV-like"/>
    <property type="match status" value="1"/>
</dbReference>
<keyword evidence="2" id="KW-0547">Nucleotide-binding</keyword>
<dbReference type="AlphaFoldDB" id="A0A7X5HX81"/>
<dbReference type="Proteomes" id="UP000461585">
    <property type="component" value="Unassembled WGS sequence"/>
</dbReference>
<evidence type="ECO:0000313" key="6">
    <source>
        <dbReference type="EMBL" id="NDL68330.1"/>
    </source>
</evidence>
<dbReference type="Pfam" id="PF02733">
    <property type="entry name" value="Dak1"/>
    <property type="match status" value="1"/>
</dbReference>